<keyword evidence="2" id="KW-1185">Reference proteome</keyword>
<organism evidence="1 2">
    <name type="scientific">Desulforamulus profundi</name>
    <dbReference type="NCBI Taxonomy" id="1383067"/>
    <lineage>
        <taxon>Bacteria</taxon>
        <taxon>Bacillati</taxon>
        <taxon>Bacillota</taxon>
        <taxon>Clostridia</taxon>
        <taxon>Eubacteriales</taxon>
        <taxon>Peptococcaceae</taxon>
        <taxon>Desulforamulus</taxon>
    </lineage>
</organism>
<evidence type="ECO:0000313" key="1">
    <source>
        <dbReference type="EMBL" id="PHJ38323.1"/>
    </source>
</evidence>
<dbReference type="Pfam" id="PF01791">
    <property type="entry name" value="DeoC"/>
    <property type="match status" value="1"/>
</dbReference>
<evidence type="ECO:0008006" key="3">
    <source>
        <dbReference type="Google" id="ProtNLM"/>
    </source>
</evidence>
<dbReference type="GO" id="GO:0016829">
    <property type="term" value="F:lyase activity"/>
    <property type="evidence" value="ECO:0007669"/>
    <property type="project" value="InterPro"/>
</dbReference>
<dbReference type="EMBL" id="AWQQ01000054">
    <property type="protein sequence ID" value="PHJ38323.1"/>
    <property type="molecule type" value="Genomic_DNA"/>
</dbReference>
<dbReference type="Gene3D" id="3.20.20.70">
    <property type="entry name" value="Aldolase class I"/>
    <property type="match status" value="1"/>
</dbReference>
<reference evidence="1 2" key="1">
    <citation type="submission" date="2013-09" db="EMBL/GenBank/DDBJ databases">
        <title>Biodegradation of hydrocarbons in the deep terrestrial subsurface : characterization of a microbial consortium composed of two Desulfotomaculum species originating from a deep geological formation.</title>
        <authorList>
            <person name="Aullo T."/>
            <person name="Berlendis S."/>
            <person name="Lascourreges J.-F."/>
            <person name="Dessort D."/>
            <person name="Saint-Laurent S."/>
            <person name="Schraauwers B."/>
            <person name="Mas J."/>
            <person name="Magot M."/>
            <person name="Ranchou-Peyruse A."/>
        </authorList>
    </citation>
    <scope>NUCLEOTIDE SEQUENCE [LARGE SCALE GENOMIC DNA]</scope>
    <source>
        <strain evidence="1 2">Bs107</strain>
    </source>
</reference>
<dbReference type="PANTHER" id="PTHR47916:SF1">
    <property type="entry name" value="3-HYDROXY-5-PHOSPHONOOXYPENTANE-2,4-DIONE THIOLASE"/>
    <property type="match status" value="1"/>
</dbReference>
<name>A0A2C6MFW9_9FIRM</name>
<dbReference type="InterPro" id="IPR002915">
    <property type="entry name" value="DeoC/FbaB/LacD_aldolase"/>
</dbReference>
<dbReference type="Proteomes" id="UP000222564">
    <property type="component" value="Unassembled WGS sequence"/>
</dbReference>
<dbReference type="InterPro" id="IPR013785">
    <property type="entry name" value="Aldolase_TIM"/>
</dbReference>
<gene>
    <name evidence="1" type="ORF">P378_10860</name>
</gene>
<sequence length="162" mass="17473">MPLLAMMYVRDGSKESEYDPVKIKHAARVAEEVGADIIKVYYTGSPATFAEITGSVKVPVVIAGGPKMDSTTDLLTMIADSLKAGGTGVSTGRNVFQDADPMRLSGAIRRLLDSDDPDRLLLEALTGKIKKAAKGDNPAEDIPKIVQEFVSHYMSNIPHKKK</sequence>
<evidence type="ECO:0000313" key="2">
    <source>
        <dbReference type="Proteomes" id="UP000222564"/>
    </source>
</evidence>
<dbReference type="AlphaFoldDB" id="A0A2C6MFW9"/>
<dbReference type="InterPro" id="IPR050456">
    <property type="entry name" value="DeoC/FbaB_aldolase"/>
</dbReference>
<protein>
    <recommendedName>
        <fullName evidence="3">Fructose-bisphosphate aldolase</fullName>
    </recommendedName>
</protein>
<comment type="caution">
    <text evidence="1">The sequence shown here is derived from an EMBL/GenBank/DDBJ whole genome shotgun (WGS) entry which is preliminary data.</text>
</comment>
<accession>A0A2C6MFW9</accession>
<proteinExistence type="predicted"/>
<dbReference type="PANTHER" id="PTHR47916">
    <property type="entry name" value="FRUCTOSE-BISPHOSPHATE ALDOLASE CLASS 1"/>
    <property type="match status" value="1"/>
</dbReference>
<dbReference type="SUPFAM" id="SSF51569">
    <property type="entry name" value="Aldolase"/>
    <property type="match status" value="1"/>
</dbReference>